<evidence type="ECO:0000313" key="1">
    <source>
        <dbReference type="EMBL" id="EKC70714.1"/>
    </source>
</evidence>
<reference evidence="1" key="1">
    <citation type="journal article" date="2013" name="Environ. Microbiol.">
        <title>Microbiota from the distal guts of lean and obese adolescents exhibit partial functional redundancy besides clear differences in community structure.</title>
        <authorList>
            <person name="Ferrer M."/>
            <person name="Ruiz A."/>
            <person name="Lanza F."/>
            <person name="Haange S.B."/>
            <person name="Oberbach A."/>
            <person name="Till H."/>
            <person name="Bargiela R."/>
            <person name="Campoy C."/>
            <person name="Segura M.T."/>
            <person name="Richter M."/>
            <person name="von Bergen M."/>
            <person name="Seifert J."/>
            <person name="Suarez A."/>
        </authorList>
    </citation>
    <scope>NUCLEOTIDE SEQUENCE</scope>
</reference>
<dbReference type="EMBL" id="AJWY01005040">
    <property type="protein sequence ID" value="EKC70714.1"/>
    <property type="molecule type" value="Genomic_DNA"/>
</dbReference>
<name>K1TSU5_9ZZZZ</name>
<organism evidence="1">
    <name type="scientific">human gut metagenome</name>
    <dbReference type="NCBI Taxonomy" id="408170"/>
    <lineage>
        <taxon>unclassified sequences</taxon>
        <taxon>metagenomes</taxon>
        <taxon>organismal metagenomes</taxon>
    </lineage>
</organism>
<gene>
    <name evidence="1" type="ORF">LEA_07637</name>
</gene>
<comment type="caution">
    <text evidence="1">The sequence shown here is derived from an EMBL/GenBank/DDBJ whole genome shotgun (WGS) entry which is preliminary data.</text>
</comment>
<dbReference type="AlphaFoldDB" id="K1TSU5"/>
<protein>
    <submittedName>
        <fullName evidence="1">Uncharacterized protein</fullName>
    </submittedName>
</protein>
<accession>K1TSU5</accession>
<proteinExistence type="predicted"/>
<feature type="non-terminal residue" evidence="1">
    <location>
        <position position="1"/>
    </location>
</feature>
<sequence>NVGVSERNGILTITADTMADITLEKGLFLHKADVFEEVFGIRPVLKQKRTGKRG</sequence>